<evidence type="ECO:0008006" key="6">
    <source>
        <dbReference type="Google" id="ProtNLM"/>
    </source>
</evidence>
<keyword evidence="4" id="KW-0067">ATP-binding</keyword>
<dbReference type="PRINTS" id="PR00471">
    <property type="entry name" value="ACETATEKNASE"/>
</dbReference>
<dbReference type="InterPro" id="IPR004372">
    <property type="entry name" value="Ac/propionate_kinase"/>
</dbReference>
<evidence type="ECO:0000256" key="1">
    <source>
        <dbReference type="ARBA" id="ARBA00022679"/>
    </source>
</evidence>
<keyword evidence="3" id="KW-0418">Kinase</keyword>
<dbReference type="Pfam" id="PF00871">
    <property type="entry name" value="Acetate_kinase"/>
    <property type="match status" value="1"/>
</dbReference>
<evidence type="ECO:0000256" key="3">
    <source>
        <dbReference type="ARBA" id="ARBA00022777"/>
    </source>
</evidence>
<keyword evidence="2" id="KW-0547">Nucleotide-binding</keyword>
<dbReference type="GO" id="GO:0008776">
    <property type="term" value="F:acetate kinase activity"/>
    <property type="evidence" value="ECO:0007669"/>
    <property type="project" value="TreeGrafter"/>
</dbReference>
<dbReference type="Gene3D" id="3.30.420.40">
    <property type="match status" value="2"/>
</dbReference>
<dbReference type="NCBIfam" id="TIGR00016">
    <property type="entry name" value="ackA"/>
    <property type="match status" value="1"/>
</dbReference>
<keyword evidence="1" id="KW-0808">Transferase</keyword>
<dbReference type="InterPro" id="IPR023865">
    <property type="entry name" value="Aliphatic_acid_kinase_CS"/>
</dbReference>
<evidence type="ECO:0000256" key="4">
    <source>
        <dbReference type="ARBA" id="ARBA00022840"/>
    </source>
</evidence>
<evidence type="ECO:0000256" key="2">
    <source>
        <dbReference type="ARBA" id="ARBA00022741"/>
    </source>
</evidence>
<proteinExistence type="inferred from homology"/>
<dbReference type="PROSITE" id="PS01075">
    <property type="entry name" value="ACETATE_KINASE_1"/>
    <property type="match status" value="1"/>
</dbReference>
<dbReference type="InterPro" id="IPR043129">
    <property type="entry name" value="ATPase_NBD"/>
</dbReference>
<dbReference type="PANTHER" id="PTHR21060:SF15">
    <property type="entry name" value="ACETATE KINASE-RELATED"/>
    <property type="match status" value="1"/>
</dbReference>
<evidence type="ECO:0000313" key="5">
    <source>
        <dbReference type="EMBL" id="KKL83014.1"/>
    </source>
</evidence>
<protein>
    <recommendedName>
        <fullName evidence="6">Acetate kinase</fullName>
    </recommendedName>
</protein>
<dbReference type="PANTHER" id="PTHR21060">
    <property type="entry name" value="ACETATE KINASE"/>
    <property type="match status" value="1"/>
</dbReference>
<dbReference type="GO" id="GO:0006083">
    <property type="term" value="P:acetate metabolic process"/>
    <property type="evidence" value="ECO:0007669"/>
    <property type="project" value="TreeGrafter"/>
</dbReference>
<sequence>MESLIVLNTGSSSIKFSIFSISLGKMKREFLGSVSNLLTKPHIKITKVTGDVEIDEDLKLEGDTRAYVRLVLHFILDWAQKKNLKIIAAGHRVVHGGNFEKSVVFDDKALAYLKTLIPFSPLHQPYNLNGYLFFKEEFEDLFQVATFDSAFHSTCDKISQSYALPKSLTELGIRRYGFHGLSYEYIASQLPNYMDEKEAKKKIIVAHLGSGSTMCAIENLKSLATSIGLTSMGGLPMATRPGDVDPYLGVYLMDQLGWSADKVQKLFYKDSGLLGVSGISADMAKLIKSSDPNAKLAVDIFVHRISLFAGSLAAELQGLDGFVFTGGIGENSSEIREMVSKRMSWLGVDLDLNKNNKCKKKAEKISKDNSKVFVYVIPTDEEIMIAKHTFDLYKEHKK</sequence>
<dbReference type="EMBL" id="LAZR01022107">
    <property type="protein sequence ID" value="KKL83014.1"/>
    <property type="molecule type" value="Genomic_DNA"/>
</dbReference>
<dbReference type="InterPro" id="IPR000890">
    <property type="entry name" value="Aliphatic_acid_kin_short-chain"/>
</dbReference>
<dbReference type="GO" id="GO:0005524">
    <property type="term" value="F:ATP binding"/>
    <property type="evidence" value="ECO:0007669"/>
    <property type="project" value="UniProtKB-KW"/>
</dbReference>
<comment type="caution">
    <text evidence="5">The sequence shown here is derived from an EMBL/GenBank/DDBJ whole genome shotgun (WGS) entry which is preliminary data.</text>
</comment>
<reference evidence="5" key="1">
    <citation type="journal article" date="2015" name="Nature">
        <title>Complex archaea that bridge the gap between prokaryotes and eukaryotes.</title>
        <authorList>
            <person name="Spang A."/>
            <person name="Saw J.H."/>
            <person name="Jorgensen S.L."/>
            <person name="Zaremba-Niedzwiedzka K."/>
            <person name="Martijn J."/>
            <person name="Lind A.E."/>
            <person name="van Eijk R."/>
            <person name="Schleper C."/>
            <person name="Guy L."/>
            <person name="Ettema T.J."/>
        </authorList>
    </citation>
    <scope>NUCLEOTIDE SEQUENCE</scope>
</reference>
<name>A0A0F9F9G5_9ZZZZ</name>
<dbReference type="AlphaFoldDB" id="A0A0F9F9G5"/>
<dbReference type="HAMAP" id="MF_00020">
    <property type="entry name" value="Acetate_kinase"/>
    <property type="match status" value="1"/>
</dbReference>
<accession>A0A0F9F9G5</accession>
<dbReference type="SUPFAM" id="SSF53067">
    <property type="entry name" value="Actin-like ATPase domain"/>
    <property type="match status" value="2"/>
</dbReference>
<dbReference type="PIRSF" id="PIRSF000722">
    <property type="entry name" value="Acetate_prop_kin"/>
    <property type="match status" value="1"/>
</dbReference>
<gene>
    <name evidence="5" type="ORF">LCGC14_1979000</name>
</gene>
<organism evidence="5">
    <name type="scientific">marine sediment metagenome</name>
    <dbReference type="NCBI Taxonomy" id="412755"/>
    <lineage>
        <taxon>unclassified sequences</taxon>
        <taxon>metagenomes</taxon>
        <taxon>ecological metagenomes</taxon>
    </lineage>
</organism>